<gene>
    <name evidence="4" type="ORF">N0D28_13690</name>
</gene>
<dbReference type="PANTHER" id="PTHR32060:SF30">
    <property type="entry name" value="CARBOXY-TERMINAL PROCESSING PROTEASE CTPA"/>
    <property type="match status" value="1"/>
</dbReference>
<proteinExistence type="predicted"/>
<dbReference type="InterPro" id="IPR001478">
    <property type="entry name" value="PDZ"/>
</dbReference>
<protein>
    <submittedName>
        <fullName evidence="4">S41 family peptidase</fullName>
    </submittedName>
</protein>
<dbReference type="EMBL" id="CP104213">
    <property type="protein sequence ID" value="UWX63768.1"/>
    <property type="molecule type" value="Genomic_DNA"/>
</dbReference>
<dbReference type="PANTHER" id="PTHR32060">
    <property type="entry name" value="TAIL-SPECIFIC PROTEASE"/>
    <property type="match status" value="1"/>
</dbReference>
<dbReference type="SMART" id="SM00228">
    <property type="entry name" value="PDZ"/>
    <property type="match status" value="1"/>
</dbReference>
<dbReference type="Gene3D" id="2.30.42.10">
    <property type="match status" value="1"/>
</dbReference>
<dbReference type="Proteomes" id="UP001060261">
    <property type="component" value="Chromosome"/>
</dbReference>
<dbReference type="SUPFAM" id="SSF52096">
    <property type="entry name" value="ClpP/crotonase"/>
    <property type="match status" value="1"/>
</dbReference>
<feature type="compositionally biased region" description="Low complexity" evidence="1">
    <location>
        <begin position="28"/>
        <end position="41"/>
    </location>
</feature>
<feature type="domain" description="PDZ" evidence="3">
    <location>
        <begin position="166"/>
        <end position="262"/>
    </location>
</feature>
<dbReference type="Gene3D" id="3.90.226.10">
    <property type="entry name" value="2-enoyl-CoA Hydratase, Chain A, domain 1"/>
    <property type="match status" value="1"/>
</dbReference>
<dbReference type="PROSITE" id="PS50106">
    <property type="entry name" value="PDZ"/>
    <property type="match status" value="1"/>
</dbReference>
<evidence type="ECO:0000259" key="3">
    <source>
        <dbReference type="PROSITE" id="PS50106"/>
    </source>
</evidence>
<dbReference type="SMART" id="SM00245">
    <property type="entry name" value="TSPc"/>
    <property type="match status" value="1"/>
</dbReference>
<feature type="chain" id="PRO_5046604508" evidence="2">
    <location>
        <begin position="28"/>
        <end position="496"/>
    </location>
</feature>
<evidence type="ECO:0000256" key="2">
    <source>
        <dbReference type="SAM" id="SignalP"/>
    </source>
</evidence>
<dbReference type="Pfam" id="PF17820">
    <property type="entry name" value="PDZ_6"/>
    <property type="match status" value="1"/>
</dbReference>
<keyword evidence="2" id="KW-0732">Signal</keyword>
<dbReference type="InterPro" id="IPR036034">
    <property type="entry name" value="PDZ_sf"/>
</dbReference>
<sequence length="496" mass="50826">MNRLLTRRALLLSVGLLSACGTAPQIAAPPANSSGSSARSNDLPTVPRLMRPAQPDCSAQSLASQLSGGDLARLAYTSFAPGRLSAQTSAATLAGLLTDTRTLINTTYYGFSTVDLQALHETWEANFRKTFGSLEQAIPAAADPLMDQYVSGINDEHTFYLDPASYQALKNQSSGAPTSGPRFGFSLAAVPGEDGAVLTDVGAGTPAAQAGLQRGDTILSVNAALLTRDGQDDNAAASAYSGVLGAAAKSGQSVTLGIRRGAAQLSVSVTPAVIASSSLPSGQLVGSTYLLRIPSFATEGTAQRVHDLVRAAQSAGASRLIVDLRGNRGGLVSEATAVSAAFTPQLAGQTLEFLDAQDYTFFYQGSSAVGQVAVRGVCFSGSQALTTIQNPARWTGKLEVLVNAESASASEVVTETLQKAGATALGEVTVGVGNTATNINDLPGLRGLSVTVARSRSLDGQYLTARVAPDVAVSDDLKALAHGTDLPLEAALARGQ</sequence>
<dbReference type="PROSITE" id="PS51257">
    <property type="entry name" value="PROKAR_LIPOPROTEIN"/>
    <property type="match status" value="1"/>
</dbReference>
<evidence type="ECO:0000256" key="1">
    <source>
        <dbReference type="SAM" id="MobiDB-lite"/>
    </source>
</evidence>
<evidence type="ECO:0000313" key="5">
    <source>
        <dbReference type="Proteomes" id="UP001060261"/>
    </source>
</evidence>
<dbReference type="SUPFAM" id="SSF50156">
    <property type="entry name" value="PDZ domain-like"/>
    <property type="match status" value="1"/>
</dbReference>
<feature type="signal peptide" evidence="2">
    <location>
        <begin position="1"/>
        <end position="27"/>
    </location>
</feature>
<dbReference type="InterPro" id="IPR006311">
    <property type="entry name" value="TAT_signal"/>
</dbReference>
<dbReference type="Pfam" id="PF03572">
    <property type="entry name" value="Peptidase_S41"/>
    <property type="match status" value="1"/>
</dbReference>
<organism evidence="4 5">
    <name type="scientific">Deinococcus rubellus</name>
    <dbReference type="NCBI Taxonomy" id="1889240"/>
    <lineage>
        <taxon>Bacteria</taxon>
        <taxon>Thermotogati</taxon>
        <taxon>Deinococcota</taxon>
        <taxon>Deinococci</taxon>
        <taxon>Deinococcales</taxon>
        <taxon>Deinococcaceae</taxon>
        <taxon>Deinococcus</taxon>
    </lineage>
</organism>
<dbReference type="InterPro" id="IPR005151">
    <property type="entry name" value="Tail-specific_protease"/>
</dbReference>
<dbReference type="InterPro" id="IPR029045">
    <property type="entry name" value="ClpP/crotonase-like_dom_sf"/>
</dbReference>
<accession>A0ABY5YFE7</accession>
<dbReference type="PROSITE" id="PS51318">
    <property type="entry name" value="TAT"/>
    <property type="match status" value="1"/>
</dbReference>
<dbReference type="InterPro" id="IPR041489">
    <property type="entry name" value="PDZ_6"/>
</dbReference>
<reference evidence="4" key="1">
    <citation type="submission" date="2022-09" db="EMBL/GenBank/DDBJ databases">
        <title>genome sequence of Deinococcus rubellus.</title>
        <authorList>
            <person name="Srinivasan S."/>
        </authorList>
    </citation>
    <scope>NUCLEOTIDE SEQUENCE</scope>
    <source>
        <strain evidence="4">Ant6</strain>
    </source>
</reference>
<evidence type="ECO:0000313" key="4">
    <source>
        <dbReference type="EMBL" id="UWX63768.1"/>
    </source>
</evidence>
<dbReference type="RefSeq" id="WP_260560048.1">
    <property type="nucleotide sequence ID" value="NZ_BAABEC010000074.1"/>
</dbReference>
<keyword evidence="5" id="KW-1185">Reference proteome</keyword>
<dbReference type="CDD" id="cd06567">
    <property type="entry name" value="Peptidase_S41"/>
    <property type="match status" value="1"/>
</dbReference>
<feature type="region of interest" description="Disordered" evidence="1">
    <location>
        <begin position="28"/>
        <end position="49"/>
    </location>
</feature>
<name>A0ABY5YFE7_9DEIO</name>